<keyword evidence="2" id="KW-0732">Signal</keyword>
<dbReference type="Proteomes" id="UP000801492">
    <property type="component" value="Unassembled WGS sequence"/>
</dbReference>
<dbReference type="InterPro" id="IPR052728">
    <property type="entry name" value="O2_lipid_transport_reg"/>
</dbReference>
<protein>
    <recommendedName>
        <fullName evidence="3">Acyltransferase 3 domain-containing protein</fullName>
    </recommendedName>
</protein>
<feature type="domain" description="Acyltransferase 3" evidence="3">
    <location>
        <begin position="228"/>
        <end position="486"/>
    </location>
</feature>
<feature type="transmembrane region" description="Helical" evidence="1">
    <location>
        <begin position="159"/>
        <end position="177"/>
    </location>
</feature>
<feature type="transmembrane region" description="Helical" evidence="1">
    <location>
        <begin position="274"/>
        <end position="295"/>
    </location>
</feature>
<keyword evidence="5" id="KW-1185">Reference proteome</keyword>
<reference evidence="4" key="1">
    <citation type="submission" date="2019-08" db="EMBL/GenBank/DDBJ databases">
        <title>The genome of the North American firefly Photinus pyralis.</title>
        <authorList>
            <consortium name="Photinus pyralis genome working group"/>
            <person name="Fallon T.R."/>
            <person name="Sander Lower S.E."/>
            <person name="Weng J.-K."/>
        </authorList>
    </citation>
    <scope>NUCLEOTIDE SEQUENCE</scope>
    <source>
        <strain evidence="4">TRF0915ILg1</strain>
        <tissue evidence="4">Whole body</tissue>
    </source>
</reference>
<dbReference type="InterPro" id="IPR002656">
    <property type="entry name" value="Acyl_transf_3_dom"/>
</dbReference>
<keyword evidence="1" id="KW-1133">Transmembrane helix</keyword>
<feature type="transmembrane region" description="Helical" evidence="1">
    <location>
        <begin position="316"/>
        <end position="335"/>
    </location>
</feature>
<evidence type="ECO:0000259" key="3">
    <source>
        <dbReference type="Pfam" id="PF01757"/>
    </source>
</evidence>
<sequence length="492" mass="57400">MLKHFSLKSAILLCVGFILEVQGGVTDTEYALMPPLFHLDDFDRCMILGEKALYCSITAQLEPIDAKHPSRVWKIIQEVISKPMNYRHDRLRHGICVPYSCPNALVNITSFKTNNEFLQEELSRCYTNKYSKLGLKSIVTEMRCETPEPVRGIDIYDKLVASFLLIVFAIVVIGSFYEGCARYKTKEEYNMIMATTAGKMLACFSIPKNWERLRSISDSPDAIALRPINSIRFYNMFLVIMAHTCMVTTASPMHNPQYFERITDNPLNMFMVNGGFSIQTYFVMAAWLLSYHFFLTIEGKDDVRLWHILVAFFKRYIRLTPSLLVTIAISSTWLYHLGRGPSWERIVGDEVRRCRINWWSNLLYINNYYDSEHMCLQQTWYLATDTQLFALSLVILMLMWKYQHRIKLILGTSLVIGILIPGIINYVNDYDIILRAYPEDLYETQLKNWHWHSTYTPVYTNIGGYVIGLIFGYIFYKYRSQQLLTKKVKTFN</sequence>
<feature type="signal peptide" evidence="2">
    <location>
        <begin position="1"/>
        <end position="23"/>
    </location>
</feature>
<comment type="caution">
    <text evidence="4">The sequence shown here is derived from an EMBL/GenBank/DDBJ whole genome shotgun (WGS) entry which is preliminary data.</text>
</comment>
<dbReference type="OrthoDB" id="10265389at2759"/>
<name>A0A8K0CHW8_IGNLU</name>
<feature type="transmembrane region" description="Helical" evidence="1">
    <location>
        <begin position="233"/>
        <end position="254"/>
    </location>
</feature>
<dbReference type="PANTHER" id="PTHR11161">
    <property type="entry name" value="O-ACYLTRANSFERASE"/>
    <property type="match status" value="1"/>
</dbReference>
<dbReference type="AlphaFoldDB" id="A0A8K0CHW8"/>
<dbReference type="EMBL" id="VTPC01090203">
    <property type="protein sequence ID" value="KAF2884302.1"/>
    <property type="molecule type" value="Genomic_DNA"/>
</dbReference>
<dbReference type="Pfam" id="PF01757">
    <property type="entry name" value="Acyl_transf_3"/>
    <property type="match status" value="1"/>
</dbReference>
<evidence type="ECO:0000256" key="2">
    <source>
        <dbReference type="SAM" id="SignalP"/>
    </source>
</evidence>
<feature type="transmembrane region" description="Helical" evidence="1">
    <location>
        <begin position="380"/>
        <end position="400"/>
    </location>
</feature>
<accession>A0A8K0CHW8</accession>
<proteinExistence type="predicted"/>
<feature type="transmembrane region" description="Helical" evidence="1">
    <location>
        <begin position="458"/>
        <end position="476"/>
    </location>
</feature>
<dbReference type="GO" id="GO:0016747">
    <property type="term" value="F:acyltransferase activity, transferring groups other than amino-acyl groups"/>
    <property type="evidence" value="ECO:0007669"/>
    <property type="project" value="InterPro"/>
</dbReference>
<evidence type="ECO:0000313" key="4">
    <source>
        <dbReference type="EMBL" id="KAF2884302.1"/>
    </source>
</evidence>
<evidence type="ECO:0000313" key="5">
    <source>
        <dbReference type="Proteomes" id="UP000801492"/>
    </source>
</evidence>
<feature type="transmembrane region" description="Helical" evidence="1">
    <location>
        <begin position="407"/>
        <end position="427"/>
    </location>
</feature>
<evidence type="ECO:0000256" key="1">
    <source>
        <dbReference type="SAM" id="Phobius"/>
    </source>
</evidence>
<dbReference type="PANTHER" id="PTHR11161:SF0">
    <property type="entry name" value="O-ACYLTRANSFERASE LIKE PROTEIN"/>
    <property type="match status" value="1"/>
</dbReference>
<keyword evidence="1" id="KW-0472">Membrane</keyword>
<keyword evidence="1" id="KW-0812">Transmembrane</keyword>
<feature type="chain" id="PRO_5035455981" description="Acyltransferase 3 domain-containing protein" evidence="2">
    <location>
        <begin position="24"/>
        <end position="492"/>
    </location>
</feature>
<organism evidence="4 5">
    <name type="scientific">Ignelater luminosus</name>
    <name type="common">Cucubano</name>
    <name type="synonym">Pyrophorus luminosus</name>
    <dbReference type="NCBI Taxonomy" id="2038154"/>
    <lineage>
        <taxon>Eukaryota</taxon>
        <taxon>Metazoa</taxon>
        <taxon>Ecdysozoa</taxon>
        <taxon>Arthropoda</taxon>
        <taxon>Hexapoda</taxon>
        <taxon>Insecta</taxon>
        <taxon>Pterygota</taxon>
        <taxon>Neoptera</taxon>
        <taxon>Endopterygota</taxon>
        <taxon>Coleoptera</taxon>
        <taxon>Polyphaga</taxon>
        <taxon>Elateriformia</taxon>
        <taxon>Elateroidea</taxon>
        <taxon>Elateridae</taxon>
        <taxon>Agrypninae</taxon>
        <taxon>Pyrophorini</taxon>
        <taxon>Ignelater</taxon>
    </lineage>
</organism>
<gene>
    <name evidence="4" type="ORF">ILUMI_21864</name>
</gene>